<name>A0A397U939_9GLOM</name>
<protein>
    <submittedName>
        <fullName evidence="2">Uncharacterized protein</fullName>
    </submittedName>
</protein>
<sequence length="85" mass="10614">MSKKMLSNHIHLYYQKEFYFPPLPFCLCCTFFLNLFNYFMFIDRSAFTFRFFRPVHIFFQLFHVVTKSIFNFRFFHPSFMSKQTC</sequence>
<gene>
    <name evidence="2" type="ORF">C2G38_2116592</name>
</gene>
<keyword evidence="1" id="KW-0812">Transmembrane</keyword>
<proteinExistence type="predicted"/>
<keyword evidence="3" id="KW-1185">Reference proteome</keyword>
<evidence type="ECO:0000256" key="1">
    <source>
        <dbReference type="SAM" id="Phobius"/>
    </source>
</evidence>
<dbReference type="EMBL" id="QKWP01001850">
    <property type="protein sequence ID" value="RIB06231.1"/>
    <property type="molecule type" value="Genomic_DNA"/>
</dbReference>
<organism evidence="2 3">
    <name type="scientific">Gigaspora rosea</name>
    <dbReference type="NCBI Taxonomy" id="44941"/>
    <lineage>
        <taxon>Eukaryota</taxon>
        <taxon>Fungi</taxon>
        <taxon>Fungi incertae sedis</taxon>
        <taxon>Mucoromycota</taxon>
        <taxon>Glomeromycotina</taxon>
        <taxon>Glomeromycetes</taxon>
        <taxon>Diversisporales</taxon>
        <taxon>Gigasporaceae</taxon>
        <taxon>Gigaspora</taxon>
    </lineage>
</organism>
<evidence type="ECO:0000313" key="2">
    <source>
        <dbReference type="EMBL" id="RIB06231.1"/>
    </source>
</evidence>
<evidence type="ECO:0000313" key="3">
    <source>
        <dbReference type="Proteomes" id="UP000266673"/>
    </source>
</evidence>
<feature type="transmembrane region" description="Helical" evidence="1">
    <location>
        <begin position="20"/>
        <end position="39"/>
    </location>
</feature>
<comment type="caution">
    <text evidence="2">The sequence shown here is derived from an EMBL/GenBank/DDBJ whole genome shotgun (WGS) entry which is preliminary data.</text>
</comment>
<keyword evidence="1" id="KW-1133">Transmembrane helix</keyword>
<keyword evidence="1" id="KW-0472">Membrane</keyword>
<feature type="transmembrane region" description="Helical" evidence="1">
    <location>
        <begin position="51"/>
        <end position="70"/>
    </location>
</feature>
<accession>A0A397U939</accession>
<dbReference type="Proteomes" id="UP000266673">
    <property type="component" value="Unassembled WGS sequence"/>
</dbReference>
<reference evidence="2 3" key="1">
    <citation type="submission" date="2018-06" db="EMBL/GenBank/DDBJ databases">
        <title>Comparative genomics reveals the genomic features of Rhizophagus irregularis, R. cerebriforme, R. diaphanum and Gigaspora rosea, and their symbiotic lifestyle signature.</title>
        <authorList>
            <person name="Morin E."/>
            <person name="San Clemente H."/>
            <person name="Chen E.C.H."/>
            <person name="De La Providencia I."/>
            <person name="Hainaut M."/>
            <person name="Kuo A."/>
            <person name="Kohler A."/>
            <person name="Murat C."/>
            <person name="Tang N."/>
            <person name="Roy S."/>
            <person name="Loubradou J."/>
            <person name="Henrissat B."/>
            <person name="Grigoriev I.V."/>
            <person name="Corradi N."/>
            <person name="Roux C."/>
            <person name="Martin F.M."/>
        </authorList>
    </citation>
    <scope>NUCLEOTIDE SEQUENCE [LARGE SCALE GENOMIC DNA]</scope>
    <source>
        <strain evidence="2 3">DAOM 194757</strain>
    </source>
</reference>
<dbReference type="AlphaFoldDB" id="A0A397U939"/>